<reference evidence="2" key="1">
    <citation type="submission" date="2018-06" db="EMBL/GenBank/DDBJ databases">
        <authorList>
            <person name="Martinez Ocampo F."/>
            <person name="Quiroz Castaneda R.E."/>
            <person name="Rojas Lopez X."/>
        </authorList>
    </citation>
    <scope>NUCLEOTIDE SEQUENCE [LARGE SCALE GENOMIC DNA]</scope>
    <source>
        <strain evidence="2">INIFAP02</strain>
    </source>
</reference>
<gene>
    <name evidence="1" type="ORF">DNK47_00600</name>
</gene>
<organism evidence="1 2">
    <name type="scientific">Mycoplasma wenyonii</name>
    <dbReference type="NCBI Taxonomy" id="65123"/>
    <lineage>
        <taxon>Bacteria</taxon>
        <taxon>Bacillati</taxon>
        <taxon>Mycoplasmatota</taxon>
        <taxon>Mollicutes</taxon>
        <taxon>Mycoplasmataceae</taxon>
        <taxon>Mycoplasma</taxon>
    </lineage>
</organism>
<dbReference type="EMBL" id="QKVO01000001">
    <property type="protein sequence ID" value="RAO95335.1"/>
    <property type="molecule type" value="Genomic_DNA"/>
</dbReference>
<proteinExistence type="predicted"/>
<sequence>MEKFKEFIENWHKNNGLEESQLVYGLFMKLLQESYNNQSFLEIASEFIEELRKKFDHEWRKKWWDSFQDSCIAYLFEKMPIESEEVKEKIGDRFKPLPQEGAKNILLELAKWY</sequence>
<keyword evidence="2" id="KW-1185">Reference proteome</keyword>
<dbReference type="RefSeq" id="WP_112664996.1">
    <property type="nucleotide sequence ID" value="NZ_QKVO01000001.1"/>
</dbReference>
<protein>
    <submittedName>
        <fullName evidence="1">Uncharacterized protein</fullName>
    </submittedName>
</protein>
<accession>A0A328PNP2</accession>
<dbReference type="Gene3D" id="3.40.91.80">
    <property type="match status" value="1"/>
</dbReference>
<evidence type="ECO:0000313" key="1">
    <source>
        <dbReference type="EMBL" id="RAO95335.1"/>
    </source>
</evidence>
<evidence type="ECO:0000313" key="2">
    <source>
        <dbReference type="Proteomes" id="UP000249762"/>
    </source>
</evidence>
<dbReference type="AlphaFoldDB" id="A0A328PNP2"/>
<dbReference type="Proteomes" id="UP000249762">
    <property type="component" value="Unassembled WGS sequence"/>
</dbReference>
<name>A0A328PNP2_9MOLU</name>
<comment type="caution">
    <text evidence="1">The sequence shown here is derived from an EMBL/GenBank/DDBJ whole genome shotgun (WGS) entry which is preliminary data.</text>
</comment>
<dbReference type="OrthoDB" id="9984612at2"/>
<dbReference type="InterPro" id="IPR038365">
    <property type="entry name" value="EcoRII_C_sf"/>
</dbReference>